<sequence length="143" mass="16959">MNNRAEAFKKFLEEKNINSFQVNEFENNEFNTVVFRSNLDIKGQKLPVLVILDDSIYGMIRVFVAAKALNKDNETELRIGINELNKTYKSFKYYFDNEDNLILDCCILLNEIEKEGNLIYTMFDVIIKHLNNEYKNLMQLIWK</sequence>
<evidence type="ECO:0000313" key="2">
    <source>
        <dbReference type="Proteomes" id="UP000255234"/>
    </source>
</evidence>
<evidence type="ECO:0000313" key="1">
    <source>
        <dbReference type="EMBL" id="STY71433.1"/>
    </source>
</evidence>
<organism evidence="1 2">
    <name type="scientific">Megamonas hypermegale</name>
    <dbReference type="NCBI Taxonomy" id="158847"/>
    <lineage>
        <taxon>Bacteria</taxon>
        <taxon>Bacillati</taxon>
        <taxon>Bacillota</taxon>
        <taxon>Negativicutes</taxon>
        <taxon>Selenomonadales</taxon>
        <taxon>Selenomonadaceae</taxon>
        <taxon>Megamonas</taxon>
    </lineage>
</organism>
<dbReference type="AlphaFoldDB" id="A0A378NSS2"/>
<accession>A0A378NSS2</accession>
<reference evidence="1 2" key="1">
    <citation type="submission" date="2018-06" db="EMBL/GenBank/DDBJ databases">
        <authorList>
            <consortium name="Pathogen Informatics"/>
            <person name="Doyle S."/>
        </authorList>
    </citation>
    <scope>NUCLEOTIDE SEQUENCE [LARGE SCALE GENOMIC DNA]</scope>
    <source>
        <strain evidence="1 2">NCTC10571</strain>
    </source>
</reference>
<protein>
    <recommendedName>
        <fullName evidence="3">Sensory transduction regulator</fullName>
    </recommendedName>
</protein>
<dbReference type="EMBL" id="UGPP01000001">
    <property type="protein sequence ID" value="STY71433.1"/>
    <property type="molecule type" value="Genomic_DNA"/>
</dbReference>
<proteinExistence type="predicted"/>
<dbReference type="RefSeq" id="WP_018999514.1">
    <property type="nucleotide sequence ID" value="NZ_UGPP01000001.1"/>
</dbReference>
<dbReference type="Proteomes" id="UP000255234">
    <property type="component" value="Unassembled WGS sequence"/>
</dbReference>
<name>A0A378NSS2_9FIRM</name>
<evidence type="ECO:0008006" key="3">
    <source>
        <dbReference type="Google" id="ProtNLM"/>
    </source>
</evidence>
<gene>
    <name evidence="1" type="ORF">NCTC10571_01589</name>
</gene>